<dbReference type="Pfam" id="PF06293">
    <property type="entry name" value="Kdo"/>
    <property type="match status" value="1"/>
</dbReference>
<reference evidence="1 2" key="1">
    <citation type="journal article" date="2013" name="Genome Announc.">
        <title>Genome Sequence of the Pyrene- and Fluoranthene-Degrading Bacterium Cycloclasticus sp. Strain PY97M.</title>
        <authorList>
            <person name="Cui Z."/>
            <person name="Xu G."/>
            <person name="Li Q."/>
            <person name="Gao W."/>
            <person name="Zheng L."/>
        </authorList>
    </citation>
    <scope>NUCLEOTIDE SEQUENCE [LARGE SCALE GENOMIC DNA]</scope>
    <source>
        <strain evidence="1 2">PY97M</strain>
    </source>
</reference>
<evidence type="ECO:0008006" key="3">
    <source>
        <dbReference type="Google" id="ProtNLM"/>
    </source>
</evidence>
<dbReference type="RefSeq" id="WP_015006570.1">
    <property type="nucleotide sequence ID" value="NZ_FQZJ01000001.1"/>
</dbReference>
<dbReference type="InterPro" id="IPR008271">
    <property type="entry name" value="Ser/Thr_kinase_AS"/>
</dbReference>
<dbReference type="Proteomes" id="UP000015462">
    <property type="component" value="Unassembled WGS sequence"/>
</dbReference>
<proteinExistence type="predicted"/>
<dbReference type="EMBL" id="ASHL01000006">
    <property type="protein sequence ID" value="EPD12834.1"/>
    <property type="molecule type" value="Genomic_DNA"/>
</dbReference>
<protein>
    <recommendedName>
        <fullName evidence="3">Lipopolysaccharide kinase (Kdo/WaaP) family protein</fullName>
    </recommendedName>
</protein>
<dbReference type="SUPFAM" id="SSF56112">
    <property type="entry name" value="Protein kinase-like (PK-like)"/>
    <property type="match status" value="1"/>
</dbReference>
<evidence type="ECO:0000313" key="1">
    <source>
        <dbReference type="EMBL" id="EPD12834.1"/>
    </source>
</evidence>
<comment type="caution">
    <text evidence="1">The sequence shown here is derived from an EMBL/GenBank/DDBJ whole genome shotgun (WGS) entry which is preliminary data.</text>
</comment>
<keyword evidence="2" id="KW-1185">Reference proteome</keyword>
<sequence length="272" mass="31915">MSSRKSLYRYIFHGTRLNIVPQYRSTLSTIGLNDASNWLTFNTGKTLSSGKTTCLKITLPSNQGVFYFKRYVYKKNRWEFFLRRSKAANESINYQRFKNLGIPTLDTIALYEQRSFGRLDTACIVTKEQPDTMQLDHFFKKVLLKMPNSERRLILNSLKEQLFQQIRTAHDTGLFHLDLKWRNILIQQTGQTYTPIWIDCPRGIQRKFFNYRLKVADLSGLARKALSFFTTQQLYRMLYSYLGPSASKAEARKLFLDIAKHLSRRPPKKITP</sequence>
<dbReference type="InterPro" id="IPR011009">
    <property type="entry name" value="Kinase-like_dom_sf"/>
</dbReference>
<gene>
    <name evidence="1" type="ORF">L196_08191</name>
</gene>
<dbReference type="GO" id="GO:0004672">
    <property type="term" value="F:protein kinase activity"/>
    <property type="evidence" value="ECO:0007669"/>
    <property type="project" value="InterPro"/>
</dbReference>
<name>A0AB33Z164_9GAMM</name>
<organism evidence="1 2">
    <name type="scientific">Cycloclasticus pugetii</name>
    <dbReference type="NCBI Taxonomy" id="34068"/>
    <lineage>
        <taxon>Bacteria</taxon>
        <taxon>Pseudomonadati</taxon>
        <taxon>Pseudomonadota</taxon>
        <taxon>Gammaproteobacteria</taxon>
        <taxon>Thiotrichales</taxon>
        <taxon>Piscirickettsiaceae</taxon>
        <taxon>Cycloclasticus</taxon>
    </lineage>
</organism>
<accession>A0AB33Z164</accession>
<evidence type="ECO:0000313" key="2">
    <source>
        <dbReference type="Proteomes" id="UP000015462"/>
    </source>
</evidence>
<dbReference type="PROSITE" id="PS00108">
    <property type="entry name" value="PROTEIN_KINASE_ST"/>
    <property type="match status" value="1"/>
</dbReference>
<dbReference type="AlphaFoldDB" id="A0AB33Z164"/>